<protein>
    <submittedName>
        <fullName evidence="7">Protein phosphatase 1 regulatory subunit 35</fullName>
    </submittedName>
</protein>
<evidence type="ECO:0000256" key="4">
    <source>
        <dbReference type="ARBA" id="ARBA00029452"/>
    </source>
</evidence>
<comment type="subcellular location">
    <subcellularLocation>
        <location evidence="1">Cytoplasm</location>
        <location evidence="1">Cytoskeleton</location>
        <location evidence="1">Microtubule organizing center</location>
        <location evidence="1">Centrosome</location>
        <location evidence="1">Centriole</location>
    </subcellularLocation>
</comment>
<sequence length="268" mass="29266">MKSSASFLSPPPSPHPAPLPLPSSSSLIGCPELDLSVNVSPAPKTGPPHMKPRPLQTGRIRNSKVVATVTPEPHIPRSSDALPQQPTSSQRKRRGGRHGGSPSQRAELPPTSSNEDSGCLEEAELHSTLALRAELQSLQGAEFNSQKAVQETLRKSERTKNLINSKATEGVNVSRSQLLFSSLVSVDVQQDQLISQVLQDRLLLAPPPRSHDNKAAEGPSPLLFMTSDLLRQKPLPLEEEPMKMKLRPSTCPAPATFDLYSRRRRWEA</sequence>
<keyword evidence="2" id="KW-0963">Cytoplasm</keyword>
<evidence type="ECO:0000256" key="2">
    <source>
        <dbReference type="ARBA" id="ARBA00022490"/>
    </source>
</evidence>
<feature type="domain" description="Protein phosphatase 1 regulatory subunit 35 C-terminal" evidence="6">
    <location>
        <begin position="124"/>
        <end position="262"/>
    </location>
</feature>
<evidence type="ECO:0000313" key="7">
    <source>
        <dbReference type="EMBL" id="CAK6982922.1"/>
    </source>
</evidence>
<dbReference type="GO" id="GO:0045724">
    <property type="term" value="P:positive regulation of cilium assembly"/>
    <property type="evidence" value="ECO:0007669"/>
    <property type="project" value="TreeGrafter"/>
</dbReference>
<dbReference type="InterPro" id="IPR033590">
    <property type="entry name" value="PPP1R35"/>
</dbReference>
<dbReference type="PROSITE" id="PS51257">
    <property type="entry name" value="PROKAR_LIPOPROTEIN"/>
    <property type="match status" value="1"/>
</dbReference>
<dbReference type="GO" id="GO:1903724">
    <property type="term" value="P:positive regulation of centriole elongation"/>
    <property type="evidence" value="ECO:0007669"/>
    <property type="project" value="TreeGrafter"/>
</dbReference>
<evidence type="ECO:0000256" key="5">
    <source>
        <dbReference type="SAM" id="MobiDB-lite"/>
    </source>
</evidence>
<dbReference type="PANTHER" id="PTHR28625:SF1">
    <property type="entry name" value="PROTEIN PHOSPHATASE 1 REGULATORY SUBUNIT 35"/>
    <property type="match status" value="1"/>
</dbReference>
<accession>A0AAV1QIX5</accession>
<name>A0AAV1QIX5_SCOSC</name>
<dbReference type="Proteomes" id="UP001314229">
    <property type="component" value="Unassembled WGS sequence"/>
</dbReference>
<dbReference type="AlphaFoldDB" id="A0AAV1QIX5"/>
<dbReference type="GO" id="GO:0005814">
    <property type="term" value="C:centriole"/>
    <property type="evidence" value="ECO:0007669"/>
    <property type="project" value="UniProtKB-SubCell"/>
</dbReference>
<comment type="caution">
    <text evidence="7">The sequence shown here is derived from an EMBL/GenBank/DDBJ whole genome shotgun (WGS) entry which is preliminary data.</text>
</comment>
<feature type="compositionally biased region" description="Pro residues" evidence="5">
    <location>
        <begin position="9"/>
        <end position="21"/>
    </location>
</feature>
<dbReference type="GO" id="GO:0019902">
    <property type="term" value="F:phosphatase binding"/>
    <property type="evidence" value="ECO:0007669"/>
    <property type="project" value="InterPro"/>
</dbReference>
<organism evidence="7 8">
    <name type="scientific">Scomber scombrus</name>
    <name type="common">Atlantic mackerel</name>
    <name type="synonym">Scomber vernalis</name>
    <dbReference type="NCBI Taxonomy" id="13677"/>
    <lineage>
        <taxon>Eukaryota</taxon>
        <taxon>Metazoa</taxon>
        <taxon>Chordata</taxon>
        <taxon>Craniata</taxon>
        <taxon>Vertebrata</taxon>
        <taxon>Euteleostomi</taxon>
        <taxon>Actinopterygii</taxon>
        <taxon>Neopterygii</taxon>
        <taxon>Teleostei</taxon>
        <taxon>Neoteleostei</taxon>
        <taxon>Acanthomorphata</taxon>
        <taxon>Pelagiaria</taxon>
        <taxon>Scombriformes</taxon>
        <taxon>Scombridae</taxon>
        <taxon>Scomber</taxon>
    </lineage>
</organism>
<dbReference type="EMBL" id="CAWUFR010001138">
    <property type="protein sequence ID" value="CAK6982922.1"/>
    <property type="molecule type" value="Genomic_DNA"/>
</dbReference>
<dbReference type="Pfam" id="PF15503">
    <property type="entry name" value="PPP1R35_C"/>
    <property type="match status" value="1"/>
</dbReference>
<dbReference type="PANTHER" id="PTHR28625">
    <property type="entry name" value="PROTEIN PHOSPHATASE 1 REGULATORY SUBUNIT 35"/>
    <property type="match status" value="1"/>
</dbReference>
<keyword evidence="8" id="KW-1185">Reference proteome</keyword>
<dbReference type="InterPro" id="IPR029135">
    <property type="entry name" value="PPP1R35_C"/>
</dbReference>
<reference evidence="7 8" key="1">
    <citation type="submission" date="2024-01" db="EMBL/GenBank/DDBJ databases">
        <authorList>
            <person name="Alioto T."/>
            <person name="Alioto T."/>
            <person name="Gomez Garrido J."/>
        </authorList>
    </citation>
    <scope>NUCLEOTIDE SEQUENCE [LARGE SCALE GENOMIC DNA]</scope>
</reference>
<comment type="similarity">
    <text evidence="4">Belongs to the PPP1R35 family.</text>
</comment>
<gene>
    <name evidence="7" type="ORF">FSCOSCO3_A018490</name>
</gene>
<keyword evidence="3" id="KW-0206">Cytoskeleton</keyword>
<proteinExistence type="inferred from homology"/>
<feature type="region of interest" description="Disordered" evidence="5">
    <location>
        <begin position="1"/>
        <end position="118"/>
    </location>
</feature>
<evidence type="ECO:0000313" key="8">
    <source>
        <dbReference type="Proteomes" id="UP001314229"/>
    </source>
</evidence>
<evidence type="ECO:0000256" key="3">
    <source>
        <dbReference type="ARBA" id="ARBA00023212"/>
    </source>
</evidence>
<evidence type="ECO:0000259" key="6">
    <source>
        <dbReference type="Pfam" id="PF15503"/>
    </source>
</evidence>
<evidence type="ECO:0000256" key="1">
    <source>
        <dbReference type="ARBA" id="ARBA00004114"/>
    </source>
</evidence>